<reference evidence="1 2" key="1">
    <citation type="submission" date="2013-08" db="EMBL/GenBank/DDBJ databases">
        <title>An opportunistic ruminal bacterium that causes liver abscesses in cattle.</title>
        <authorList>
            <person name="Benahmed F.H."/>
            <person name="Rasmussen M."/>
            <person name="Harbottle H."/>
            <person name="Soppet D."/>
            <person name="Nagaraja T.G."/>
            <person name="Davidson M."/>
        </authorList>
    </citation>
    <scope>NUCLEOTIDE SEQUENCE [LARGE SCALE GENOMIC DNA]</scope>
    <source>
        <strain evidence="1 2">B35</strain>
    </source>
</reference>
<dbReference type="AlphaFoldDB" id="A0A017H412"/>
<name>A0A017H412_9FUSO</name>
<sequence length="273" mass="31709">MHKKLLYYFTAFSIVSTSTYSFSLEAPKTYTLQVLSSAGKINGFVQIPKGGQYGTTSKERPNFEELGINHIYYPEITLTTKWNRFSMSLHGKYETFKGKSTLKKDLTSHNISIPEGSSFKTKHKYAYYGLNFYYDIFTTERWKMTSGFGINVFDFNYEFSAVNKEGNVITNKDSRKFHAGIPMIGLEASYQFSEKSKIIFVLNSNIPMKSVKQYLDTSLLISYNLYKNNERELNLLGGIGYEKWKFRDSQKEMQNYMKHSISPVYKIGLEYKF</sequence>
<protein>
    <recommendedName>
        <fullName evidence="3">Outer membrane protein beta-barrel domain-containing protein</fullName>
    </recommendedName>
</protein>
<dbReference type="RefSeq" id="WP_039122420.1">
    <property type="nucleotide sequence ID" value="NZ_AOJP01000019.1"/>
</dbReference>
<dbReference type="EMBL" id="AUZI01000025">
    <property type="protein sequence ID" value="KID48404.1"/>
    <property type="molecule type" value="Genomic_DNA"/>
</dbReference>
<comment type="caution">
    <text evidence="1">The sequence shown here is derived from an EMBL/GenBank/DDBJ whole genome shotgun (WGS) entry which is preliminary data.</text>
</comment>
<organism evidence="1 2">
    <name type="scientific">Fusobacterium necrophorum subsp. funduliforme B35</name>
    <dbReference type="NCBI Taxonomy" id="1226633"/>
    <lineage>
        <taxon>Bacteria</taxon>
        <taxon>Fusobacteriati</taxon>
        <taxon>Fusobacteriota</taxon>
        <taxon>Fusobacteriia</taxon>
        <taxon>Fusobacteriales</taxon>
        <taxon>Fusobacteriaceae</taxon>
        <taxon>Fusobacterium</taxon>
    </lineage>
</organism>
<gene>
    <name evidence="1" type="ORF">C095_10255</name>
</gene>
<proteinExistence type="predicted"/>
<evidence type="ECO:0000313" key="2">
    <source>
        <dbReference type="Proteomes" id="UP000031184"/>
    </source>
</evidence>
<evidence type="ECO:0008006" key="3">
    <source>
        <dbReference type="Google" id="ProtNLM"/>
    </source>
</evidence>
<dbReference type="PATRIC" id="fig|1226633.4.peg.2080"/>
<dbReference type="Proteomes" id="UP000031184">
    <property type="component" value="Unassembled WGS sequence"/>
</dbReference>
<evidence type="ECO:0000313" key="1">
    <source>
        <dbReference type="EMBL" id="KID48404.1"/>
    </source>
</evidence>
<accession>A0A017H412</accession>